<evidence type="ECO:0008006" key="5">
    <source>
        <dbReference type="Google" id="ProtNLM"/>
    </source>
</evidence>
<name>A0A814WZV3_9BILA</name>
<dbReference type="PANTHER" id="PTHR35332:SF2">
    <property type="entry name" value="REGULATION OF ENOLASE PROTEIN 1"/>
    <property type="match status" value="1"/>
</dbReference>
<dbReference type="OrthoDB" id="42525at2759"/>
<protein>
    <recommendedName>
        <fullName evidence="5">DUF1349 domain-containing protein</fullName>
    </recommendedName>
</protein>
<dbReference type="AlphaFoldDB" id="A0A814WZV3"/>
<dbReference type="PANTHER" id="PTHR35332">
    <property type="entry name" value="REGULATION OF ENOLASE PROTEIN 1"/>
    <property type="match status" value="1"/>
</dbReference>
<dbReference type="Proteomes" id="UP000663834">
    <property type="component" value="Unassembled WGS sequence"/>
</dbReference>
<dbReference type="PIRSF" id="PIRSF022704">
    <property type="entry name" value="UCP022704"/>
    <property type="match status" value="1"/>
</dbReference>
<evidence type="ECO:0000313" key="3">
    <source>
        <dbReference type="EMBL" id="CAF2144214.1"/>
    </source>
</evidence>
<evidence type="ECO:0000313" key="4">
    <source>
        <dbReference type="Proteomes" id="UP000663834"/>
    </source>
</evidence>
<feature type="chain" id="PRO_5036226388" description="DUF1349 domain-containing protein" evidence="1">
    <location>
        <begin position="18"/>
        <end position="218"/>
    </location>
</feature>
<dbReference type="InterPro" id="IPR015987">
    <property type="entry name" value="UCP022704"/>
</dbReference>
<dbReference type="Pfam" id="PF07081">
    <property type="entry name" value="DUF1349"/>
    <property type="match status" value="1"/>
</dbReference>
<evidence type="ECO:0000313" key="2">
    <source>
        <dbReference type="EMBL" id="CAF1209345.1"/>
    </source>
</evidence>
<evidence type="ECO:0000256" key="1">
    <source>
        <dbReference type="SAM" id="SignalP"/>
    </source>
</evidence>
<feature type="signal peptide" evidence="1">
    <location>
        <begin position="1"/>
        <end position="17"/>
    </location>
</feature>
<dbReference type="InterPro" id="IPR009784">
    <property type="entry name" value="DUF1349"/>
</dbReference>
<proteinExistence type="predicted"/>
<dbReference type="SUPFAM" id="SSF49899">
    <property type="entry name" value="Concanavalin A-like lectins/glucanases"/>
    <property type="match status" value="1"/>
</dbReference>
<sequence length="218" mass="25251">MLHTFFTLLICINGMNSWLTQATSESYTWYNEPTQWSSNSSAIMVHTNGETDFWRQTHYGFERDNGHFYYRSMNGEQSFTITVNVYGNYRVVYDQAGLMLRNDAHNWIKCGIEYVDGIYYASAVVTVNGWSDWSVVPLSQNPNPLRLRVKREREAVHIEYAESENHPFTMMRLAYLPLTKKTNPIMIGIMCASPNEKTDGFDVIFDELNITKHQSNGD</sequence>
<gene>
    <name evidence="2" type="ORF">KQP761_LOCUS251</name>
    <name evidence="3" type="ORF">MBJ925_LOCUS30021</name>
</gene>
<dbReference type="Proteomes" id="UP000663824">
    <property type="component" value="Unassembled WGS sequence"/>
</dbReference>
<dbReference type="EMBL" id="CAJNRE010016202">
    <property type="protein sequence ID" value="CAF2144214.1"/>
    <property type="molecule type" value="Genomic_DNA"/>
</dbReference>
<organism evidence="2 4">
    <name type="scientific">Rotaria magnacalcarata</name>
    <dbReference type="NCBI Taxonomy" id="392030"/>
    <lineage>
        <taxon>Eukaryota</taxon>
        <taxon>Metazoa</taxon>
        <taxon>Spiralia</taxon>
        <taxon>Gnathifera</taxon>
        <taxon>Rotifera</taxon>
        <taxon>Eurotatoria</taxon>
        <taxon>Bdelloidea</taxon>
        <taxon>Philodinida</taxon>
        <taxon>Philodinidae</taxon>
        <taxon>Rotaria</taxon>
    </lineage>
</organism>
<keyword evidence="1" id="KW-0732">Signal</keyword>
<comment type="caution">
    <text evidence="2">The sequence shown here is derived from an EMBL/GenBank/DDBJ whole genome shotgun (WGS) entry which is preliminary data.</text>
</comment>
<reference evidence="2" key="1">
    <citation type="submission" date="2021-02" db="EMBL/GenBank/DDBJ databases">
        <authorList>
            <person name="Nowell W R."/>
        </authorList>
    </citation>
    <scope>NUCLEOTIDE SEQUENCE</scope>
</reference>
<dbReference type="EMBL" id="CAJNOW010000021">
    <property type="protein sequence ID" value="CAF1209345.1"/>
    <property type="molecule type" value="Genomic_DNA"/>
</dbReference>
<accession>A0A814WZV3</accession>
<dbReference type="Gene3D" id="2.60.120.200">
    <property type="match status" value="1"/>
</dbReference>
<dbReference type="InterPro" id="IPR013320">
    <property type="entry name" value="ConA-like_dom_sf"/>
</dbReference>